<comment type="caution">
    <text evidence="1">The sequence shown here is derived from an EMBL/GenBank/DDBJ whole genome shotgun (WGS) entry which is preliminary data.</text>
</comment>
<gene>
    <name evidence="1" type="ORF">VT98_10533</name>
</gene>
<evidence type="ECO:0000313" key="1">
    <source>
        <dbReference type="EMBL" id="RWX49427.1"/>
    </source>
</evidence>
<evidence type="ECO:0000313" key="2">
    <source>
        <dbReference type="Proteomes" id="UP000288086"/>
    </source>
</evidence>
<keyword evidence="2" id="KW-1185">Reference proteome</keyword>
<protein>
    <recommendedName>
        <fullName evidence="3">Papain family cysteine protease</fullName>
    </recommendedName>
</protein>
<name>A0A444J8P7_9BACT</name>
<dbReference type="Proteomes" id="UP000288086">
    <property type="component" value="Unassembled WGS sequence"/>
</dbReference>
<dbReference type="EMBL" id="MTKP01000053">
    <property type="protein sequence ID" value="RWX49427.1"/>
    <property type="molecule type" value="Genomic_DNA"/>
</dbReference>
<sequence length="204" mass="22762">MNIVRNTEEILSNRQKSIIQSSCWTVPKMLNQGFSGACVGYAWAHLLVAEPLLLHDITDRTAKEVIYWNAQKLDDREGGEYPGSELLSFGTSVLAGAKAVRKAGYIIDYVLLSSFEETIRFLKDKGPLVFGCSWFDGMRKPDPETGYVTPTGSLSGKHTVLLNEVHIIRCSRGWVNDKQSWVNFVNSFGPIGGSMEQPKYVLEI</sequence>
<proteinExistence type="predicted"/>
<evidence type="ECO:0008006" key="3">
    <source>
        <dbReference type="Google" id="ProtNLM"/>
    </source>
</evidence>
<organism evidence="1 2">
    <name type="scientific">Candidatus Electrothrix communis</name>
    <dbReference type="NCBI Taxonomy" id="1859133"/>
    <lineage>
        <taxon>Bacteria</taxon>
        <taxon>Pseudomonadati</taxon>
        <taxon>Thermodesulfobacteriota</taxon>
        <taxon>Desulfobulbia</taxon>
        <taxon>Desulfobulbales</taxon>
        <taxon>Desulfobulbaceae</taxon>
        <taxon>Candidatus Electrothrix</taxon>
    </lineage>
</organism>
<dbReference type="AlphaFoldDB" id="A0A444J8P7"/>
<accession>A0A444J8P7</accession>
<reference evidence="1 2" key="1">
    <citation type="submission" date="2017-01" db="EMBL/GenBank/DDBJ databases">
        <title>The cable genome- insights into the physiology and evolution of filamentous bacteria capable of sulfide oxidation via long distance electron transfer.</title>
        <authorList>
            <person name="Schreiber L."/>
            <person name="Bjerg J.T."/>
            <person name="Boggild A."/>
            <person name="Van De Vossenberg J."/>
            <person name="Meysman F."/>
            <person name="Nielsen L.P."/>
            <person name="Schramm A."/>
            <person name="Kjeldsen K.U."/>
        </authorList>
    </citation>
    <scope>NUCLEOTIDE SEQUENCE [LARGE SCALE GENOMIC DNA]</scope>
    <source>
        <strain evidence="1">A1</strain>
    </source>
</reference>